<evidence type="ECO:0000256" key="2">
    <source>
        <dbReference type="SAM" id="Phobius"/>
    </source>
</evidence>
<keyword evidence="2" id="KW-0812">Transmembrane</keyword>
<dbReference type="Proteomes" id="UP000002630">
    <property type="component" value="Unassembled WGS sequence"/>
</dbReference>
<keyword evidence="4" id="KW-1185">Reference proteome</keyword>
<accession>D7G622</accession>
<name>D7G622_ECTSI</name>
<feature type="transmembrane region" description="Helical" evidence="2">
    <location>
        <begin position="5"/>
        <end position="23"/>
    </location>
</feature>
<evidence type="ECO:0000256" key="1">
    <source>
        <dbReference type="SAM" id="MobiDB-lite"/>
    </source>
</evidence>
<evidence type="ECO:0000313" key="4">
    <source>
        <dbReference type="Proteomes" id="UP000002630"/>
    </source>
</evidence>
<feature type="region of interest" description="Disordered" evidence="1">
    <location>
        <begin position="318"/>
        <end position="337"/>
    </location>
</feature>
<keyword evidence="2" id="KW-1133">Transmembrane helix</keyword>
<organism evidence="3 4">
    <name type="scientific">Ectocarpus siliculosus</name>
    <name type="common">Brown alga</name>
    <name type="synonym">Conferva siliculosa</name>
    <dbReference type="NCBI Taxonomy" id="2880"/>
    <lineage>
        <taxon>Eukaryota</taxon>
        <taxon>Sar</taxon>
        <taxon>Stramenopiles</taxon>
        <taxon>Ochrophyta</taxon>
        <taxon>PX clade</taxon>
        <taxon>Phaeophyceae</taxon>
        <taxon>Ectocarpales</taxon>
        <taxon>Ectocarpaceae</taxon>
        <taxon>Ectocarpus</taxon>
    </lineage>
</organism>
<dbReference type="AlphaFoldDB" id="D7G622"/>
<feature type="transmembrane region" description="Helical" evidence="2">
    <location>
        <begin position="82"/>
        <end position="100"/>
    </location>
</feature>
<proteinExistence type="predicted"/>
<feature type="transmembrane region" description="Helical" evidence="2">
    <location>
        <begin position="231"/>
        <end position="252"/>
    </location>
</feature>
<feature type="transmembrane region" description="Helical" evidence="2">
    <location>
        <begin position="258"/>
        <end position="278"/>
    </location>
</feature>
<dbReference type="EMBL" id="FN649760">
    <property type="protein sequence ID" value="CBJ27431.1"/>
    <property type="molecule type" value="Genomic_DNA"/>
</dbReference>
<protein>
    <submittedName>
        <fullName evidence="3">Uncharacterized protein</fullName>
    </submittedName>
</protein>
<evidence type="ECO:0000313" key="3">
    <source>
        <dbReference type="EMBL" id="CBJ27431.1"/>
    </source>
</evidence>
<gene>
    <name evidence="3" type="ORF">Esi_0071_0032</name>
</gene>
<dbReference type="OrthoDB" id="10408558at2759"/>
<feature type="region of interest" description="Disordered" evidence="1">
    <location>
        <begin position="163"/>
        <end position="218"/>
    </location>
</feature>
<dbReference type="InParanoid" id="D7G622"/>
<feature type="compositionally biased region" description="Basic and acidic residues" evidence="1">
    <location>
        <begin position="172"/>
        <end position="190"/>
    </location>
</feature>
<feature type="compositionally biased region" description="Polar residues" evidence="1">
    <location>
        <begin position="376"/>
        <end position="387"/>
    </location>
</feature>
<feature type="region of interest" description="Disordered" evidence="1">
    <location>
        <begin position="372"/>
        <end position="395"/>
    </location>
</feature>
<feature type="transmembrane region" description="Helical" evidence="2">
    <location>
        <begin position="29"/>
        <end position="53"/>
    </location>
</feature>
<reference evidence="3 4" key="1">
    <citation type="journal article" date="2010" name="Nature">
        <title>The Ectocarpus genome and the independent evolution of multicellularity in brown algae.</title>
        <authorList>
            <person name="Cock J.M."/>
            <person name="Sterck L."/>
            <person name="Rouze P."/>
            <person name="Scornet D."/>
            <person name="Allen A.E."/>
            <person name="Amoutzias G."/>
            <person name="Anthouard V."/>
            <person name="Artiguenave F."/>
            <person name="Aury J.M."/>
            <person name="Badger J.H."/>
            <person name="Beszteri B."/>
            <person name="Billiau K."/>
            <person name="Bonnet E."/>
            <person name="Bothwell J.H."/>
            <person name="Bowler C."/>
            <person name="Boyen C."/>
            <person name="Brownlee C."/>
            <person name="Carrano C.J."/>
            <person name="Charrier B."/>
            <person name="Cho G.Y."/>
            <person name="Coelho S.M."/>
            <person name="Collen J."/>
            <person name="Corre E."/>
            <person name="Da Silva C."/>
            <person name="Delage L."/>
            <person name="Delaroque N."/>
            <person name="Dittami S.M."/>
            <person name="Doulbeau S."/>
            <person name="Elias M."/>
            <person name="Farnham G."/>
            <person name="Gachon C.M."/>
            <person name="Gschloessl B."/>
            <person name="Heesch S."/>
            <person name="Jabbari K."/>
            <person name="Jubin C."/>
            <person name="Kawai H."/>
            <person name="Kimura K."/>
            <person name="Kloareg B."/>
            <person name="Kupper F.C."/>
            <person name="Lang D."/>
            <person name="Le Bail A."/>
            <person name="Leblanc C."/>
            <person name="Lerouge P."/>
            <person name="Lohr M."/>
            <person name="Lopez P.J."/>
            <person name="Martens C."/>
            <person name="Maumus F."/>
            <person name="Michel G."/>
            <person name="Miranda-Saavedra D."/>
            <person name="Morales J."/>
            <person name="Moreau H."/>
            <person name="Motomura T."/>
            <person name="Nagasato C."/>
            <person name="Napoli C.A."/>
            <person name="Nelson D.R."/>
            <person name="Nyvall-Collen P."/>
            <person name="Peters A.F."/>
            <person name="Pommier C."/>
            <person name="Potin P."/>
            <person name="Poulain J."/>
            <person name="Quesneville H."/>
            <person name="Read B."/>
            <person name="Rensing S.A."/>
            <person name="Ritter A."/>
            <person name="Rousvoal S."/>
            <person name="Samanta M."/>
            <person name="Samson G."/>
            <person name="Schroeder D.C."/>
            <person name="Segurens B."/>
            <person name="Strittmatter M."/>
            <person name="Tonon T."/>
            <person name="Tregear J.W."/>
            <person name="Valentin K."/>
            <person name="von Dassow P."/>
            <person name="Yamagishi T."/>
            <person name="Van de Peer Y."/>
            <person name="Wincker P."/>
        </authorList>
    </citation>
    <scope>NUCLEOTIDE SEQUENCE [LARGE SCALE GENOMIC DNA]</scope>
    <source>
        <strain evidence="4">Ec32 / CCAP1310/4</strain>
    </source>
</reference>
<keyword evidence="2" id="KW-0472">Membrane</keyword>
<feature type="transmembrane region" description="Helical" evidence="2">
    <location>
        <begin position="106"/>
        <end position="128"/>
    </location>
</feature>
<sequence length="395" mass="43014">MHVTAVANAVVSLFYFLLVLLVKARWHEISVLVVILNQITVSVCGFLTVRMWIYTNDARLMQASSTMLRISSVLEEKNGQRLSYLVLSTGPVVATVLALLGRTEAAAKLVAVTFIMLIVFTDTTFWIFGRALLRAIDASLQNSRMRAMKSVFEEDRRESVLATLGGTEADEERGRRGSGESAGERGERGSSSRTWSSVGPRRRGSWWGGEGRDESELGDGELQAAKRKVRWAMGFCAHMSLQGYAILLFSIFSKYGTSMPLILFGVQMTIVPLVWHAFNIQLHAGRSRGSAIGRRSSGVDRGGRRYVVPAVGTGIGNNVGQVNTTSQQGQQQQQQKHQKCIGGVGKWRKYGPVLRGRAVAPTETDEAAAAMDAVTGETNTNARTGTTHPADGSMS</sequence>